<dbReference type="PANTHER" id="PTHR22926:SF3">
    <property type="entry name" value="UNDECAPRENYL-PHOSPHATE ALPHA-N-ACETYLGLUCOSAMINYL 1-PHOSPHATE TRANSFERASE"/>
    <property type="match status" value="1"/>
</dbReference>
<evidence type="ECO:0000256" key="6">
    <source>
        <dbReference type="ARBA" id="ARBA00023136"/>
    </source>
</evidence>
<feature type="transmembrane region" description="Helical" evidence="7">
    <location>
        <begin position="200"/>
        <end position="217"/>
    </location>
</feature>
<dbReference type="PANTHER" id="PTHR22926">
    <property type="entry name" value="PHOSPHO-N-ACETYLMURAMOYL-PENTAPEPTIDE-TRANSFERASE"/>
    <property type="match status" value="1"/>
</dbReference>
<keyword evidence="4 7" id="KW-0812">Transmembrane</keyword>
<evidence type="ECO:0000256" key="5">
    <source>
        <dbReference type="ARBA" id="ARBA00022989"/>
    </source>
</evidence>
<feature type="transmembrane region" description="Helical" evidence="7">
    <location>
        <begin position="47"/>
        <end position="65"/>
    </location>
</feature>
<feature type="transmembrane region" description="Helical" evidence="7">
    <location>
        <begin position="72"/>
        <end position="90"/>
    </location>
</feature>
<sequence length="325" mass="33033">MSPFLVALLAALGLTGVLLPVLRRADVMDVPNARSSHAAPIPRGGGIGVYAALLVACGVAAAVGGEVGRVPLLVGLGLAVVGLVDDLRGLSGPTRLVLQVLAGIGVAAWAAESVEATAGRWVTLTAIVVLVVGFVNAFNFMDGVNGISALSGTVAGLWFGYVGGRVDEPGLSTLGLALAGALLGFLPWNAPRARVFLGDVGSYGVGLVIASMCAWAWVSGAALPLAVAPLVVYGADTAWVLVKRARGRRPLMEAHREHVYQRLVDGLGWSHLGAATAAALASALVCLAAWLGRDVPVLSVTVAVAVAAAYLSLPRLATRQKAVHA</sequence>
<accession>A0ABN2YGW2</accession>
<dbReference type="RefSeq" id="WP_344304165.1">
    <property type="nucleotide sequence ID" value="NZ_BAAAQQ010000012.1"/>
</dbReference>
<evidence type="ECO:0000256" key="1">
    <source>
        <dbReference type="ARBA" id="ARBA00004651"/>
    </source>
</evidence>
<feature type="transmembrane region" description="Helical" evidence="7">
    <location>
        <begin position="223"/>
        <end position="242"/>
    </location>
</feature>
<dbReference type="InterPro" id="IPR000715">
    <property type="entry name" value="Glycosyl_transferase_4"/>
</dbReference>
<evidence type="ECO:0000256" key="3">
    <source>
        <dbReference type="ARBA" id="ARBA00022679"/>
    </source>
</evidence>
<keyword evidence="3" id="KW-0808">Transferase</keyword>
<protein>
    <submittedName>
        <fullName evidence="8">Glycosyltransferase family 4 protein</fullName>
    </submittedName>
</protein>
<keyword evidence="6 7" id="KW-0472">Membrane</keyword>
<feature type="transmembrane region" description="Helical" evidence="7">
    <location>
        <begin position="121"/>
        <end position="141"/>
    </location>
</feature>
<dbReference type="CDD" id="cd06854">
    <property type="entry name" value="GT_WbpL_WbcO_like"/>
    <property type="match status" value="1"/>
</dbReference>
<evidence type="ECO:0000256" key="7">
    <source>
        <dbReference type="SAM" id="Phobius"/>
    </source>
</evidence>
<feature type="transmembrane region" description="Helical" evidence="7">
    <location>
        <begin position="170"/>
        <end position="188"/>
    </location>
</feature>
<evidence type="ECO:0000256" key="4">
    <source>
        <dbReference type="ARBA" id="ARBA00022692"/>
    </source>
</evidence>
<dbReference type="Proteomes" id="UP001500575">
    <property type="component" value="Unassembled WGS sequence"/>
</dbReference>
<comment type="caution">
    <text evidence="8">The sequence shown here is derived from an EMBL/GenBank/DDBJ whole genome shotgun (WGS) entry which is preliminary data.</text>
</comment>
<feature type="transmembrane region" description="Helical" evidence="7">
    <location>
        <begin position="297"/>
        <end position="313"/>
    </location>
</feature>
<dbReference type="EMBL" id="BAAAQQ010000012">
    <property type="protein sequence ID" value="GAA2126936.1"/>
    <property type="molecule type" value="Genomic_DNA"/>
</dbReference>
<keyword evidence="2" id="KW-1003">Cell membrane</keyword>
<feature type="transmembrane region" description="Helical" evidence="7">
    <location>
        <begin position="96"/>
        <end position="114"/>
    </location>
</feature>
<evidence type="ECO:0000313" key="9">
    <source>
        <dbReference type="Proteomes" id="UP001500575"/>
    </source>
</evidence>
<evidence type="ECO:0000256" key="2">
    <source>
        <dbReference type="ARBA" id="ARBA00022475"/>
    </source>
</evidence>
<name>A0ABN2YGW2_9ACTN</name>
<reference evidence="8 9" key="1">
    <citation type="journal article" date="2019" name="Int. J. Syst. Evol. Microbiol.">
        <title>The Global Catalogue of Microorganisms (GCM) 10K type strain sequencing project: providing services to taxonomists for standard genome sequencing and annotation.</title>
        <authorList>
            <consortium name="The Broad Institute Genomics Platform"/>
            <consortium name="The Broad Institute Genome Sequencing Center for Infectious Disease"/>
            <person name="Wu L."/>
            <person name="Ma J."/>
        </authorList>
    </citation>
    <scope>NUCLEOTIDE SEQUENCE [LARGE SCALE GENOMIC DNA]</scope>
    <source>
        <strain evidence="8 9">JCM 16021</strain>
    </source>
</reference>
<feature type="transmembrane region" description="Helical" evidence="7">
    <location>
        <begin position="263"/>
        <end position="291"/>
    </location>
</feature>
<dbReference type="Pfam" id="PF00953">
    <property type="entry name" value="Glycos_transf_4"/>
    <property type="match status" value="1"/>
</dbReference>
<gene>
    <name evidence="8" type="ORF">GCM10009843_25820</name>
</gene>
<keyword evidence="5 7" id="KW-1133">Transmembrane helix</keyword>
<proteinExistence type="predicted"/>
<organism evidence="8 9">
    <name type="scientific">Nocardioides bigeumensis</name>
    <dbReference type="NCBI Taxonomy" id="433657"/>
    <lineage>
        <taxon>Bacteria</taxon>
        <taxon>Bacillati</taxon>
        <taxon>Actinomycetota</taxon>
        <taxon>Actinomycetes</taxon>
        <taxon>Propionibacteriales</taxon>
        <taxon>Nocardioidaceae</taxon>
        <taxon>Nocardioides</taxon>
    </lineage>
</organism>
<comment type="subcellular location">
    <subcellularLocation>
        <location evidence="1">Cell membrane</location>
        <topology evidence="1">Multi-pass membrane protein</topology>
    </subcellularLocation>
</comment>
<evidence type="ECO:0000313" key="8">
    <source>
        <dbReference type="EMBL" id="GAA2126936.1"/>
    </source>
</evidence>
<keyword evidence="9" id="KW-1185">Reference proteome</keyword>